<name>A0A382XF39_9ZZZZ</name>
<reference evidence="1" key="1">
    <citation type="submission" date="2018-05" db="EMBL/GenBank/DDBJ databases">
        <authorList>
            <person name="Lanie J.A."/>
            <person name="Ng W.-L."/>
            <person name="Kazmierczak K.M."/>
            <person name="Andrzejewski T.M."/>
            <person name="Davidsen T.M."/>
            <person name="Wayne K.J."/>
            <person name="Tettelin H."/>
            <person name="Glass J.I."/>
            <person name="Rusch D."/>
            <person name="Podicherti R."/>
            <person name="Tsui H.-C.T."/>
            <person name="Winkler M.E."/>
        </authorList>
    </citation>
    <scope>NUCLEOTIDE SEQUENCE</scope>
</reference>
<protein>
    <submittedName>
        <fullName evidence="1">Uncharacterized protein</fullName>
    </submittedName>
</protein>
<feature type="non-terminal residue" evidence="1">
    <location>
        <position position="1"/>
    </location>
</feature>
<dbReference type="AlphaFoldDB" id="A0A382XF39"/>
<gene>
    <name evidence="1" type="ORF">METZ01_LOCUS422650</name>
</gene>
<dbReference type="EMBL" id="UINC01167339">
    <property type="protein sequence ID" value="SVD69796.1"/>
    <property type="molecule type" value="Genomic_DNA"/>
</dbReference>
<accession>A0A382XF39</accession>
<sequence>YYIIKKYRSDTYNIIYSHRKADIELFKKNEANSTLNNLEDSLMSFIE</sequence>
<proteinExistence type="predicted"/>
<organism evidence="1">
    <name type="scientific">marine metagenome</name>
    <dbReference type="NCBI Taxonomy" id="408172"/>
    <lineage>
        <taxon>unclassified sequences</taxon>
        <taxon>metagenomes</taxon>
        <taxon>ecological metagenomes</taxon>
    </lineage>
</organism>
<evidence type="ECO:0000313" key="1">
    <source>
        <dbReference type="EMBL" id="SVD69796.1"/>
    </source>
</evidence>